<reference evidence="2 3" key="1">
    <citation type="submission" date="2018-06" db="EMBL/GenBank/DDBJ databases">
        <authorList>
            <consortium name="Pathogen Informatics"/>
            <person name="Doyle S."/>
        </authorList>
    </citation>
    <scope>NUCLEOTIDE SEQUENCE [LARGE SCALE GENOMIC DNA]</scope>
    <source>
        <strain evidence="2 3">NCTC5050</strain>
    </source>
</reference>
<protein>
    <submittedName>
        <fullName evidence="2">Uncharacterized protein</fullName>
    </submittedName>
</protein>
<evidence type="ECO:0000313" key="2">
    <source>
        <dbReference type="EMBL" id="STV27138.1"/>
    </source>
</evidence>
<accession>A0A378B209</accession>
<feature type="compositionally biased region" description="Polar residues" evidence="1">
    <location>
        <begin position="69"/>
        <end position="78"/>
    </location>
</feature>
<proteinExistence type="predicted"/>
<keyword evidence="3" id="KW-1185">Reference proteome</keyword>
<sequence length="89" mass="9621">MMDCIAKNMKAASEKPKQRHTVAGNGANRHAGRHDQISGHQHAAGTLFRAGESRQQDPTRGGGNPRDGGQQTNLQRSKLAQLPMIPGRK</sequence>
<name>A0A378B209_KLEPO</name>
<evidence type="ECO:0000256" key="1">
    <source>
        <dbReference type="SAM" id="MobiDB-lite"/>
    </source>
</evidence>
<gene>
    <name evidence="2" type="ORF">NCTC5050_04217</name>
</gene>
<feature type="region of interest" description="Disordered" evidence="1">
    <location>
        <begin position="1"/>
        <end position="89"/>
    </location>
</feature>
<dbReference type="AlphaFoldDB" id="A0A378B209"/>
<dbReference type="Proteomes" id="UP000255382">
    <property type="component" value="Unassembled WGS sequence"/>
</dbReference>
<evidence type="ECO:0000313" key="3">
    <source>
        <dbReference type="Proteomes" id="UP000255382"/>
    </source>
</evidence>
<dbReference type="EMBL" id="UGLZ01000005">
    <property type="protein sequence ID" value="STV27138.1"/>
    <property type="molecule type" value="Genomic_DNA"/>
</dbReference>
<organism evidence="2 3">
    <name type="scientific">Klebsiella pneumoniae subsp. ozaenae</name>
    <dbReference type="NCBI Taxonomy" id="574"/>
    <lineage>
        <taxon>Bacteria</taxon>
        <taxon>Pseudomonadati</taxon>
        <taxon>Pseudomonadota</taxon>
        <taxon>Gammaproteobacteria</taxon>
        <taxon>Enterobacterales</taxon>
        <taxon>Enterobacteriaceae</taxon>
        <taxon>Klebsiella/Raoultella group</taxon>
        <taxon>Klebsiella</taxon>
        <taxon>Klebsiella pneumoniae complex</taxon>
    </lineage>
</organism>